<feature type="transmembrane region" description="Helical" evidence="1">
    <location>
        <begin position="131"/>
        <end position="152"/>
    </location>
</feature>
<evidence type="ECO:0000313" key="5">
    <source>
        <dbReference type="Proteomes" id="UP000608530"/>
    </source>
</evidence>
<dbReference type="InterPro" id="IPR012429">
    <property type="entry name" value="HGSNAT_cat"/>
</dbReference>
<feature type="transmembrane region" description="Helical" evidence="1">
    <location>
        <begin position="80"/>
        <end position="101"/>
    </location>
</feature>
<accession>A0A934QA82</accession>
<comment type="caution">
    <text evidence="4">The sequence shown here is derived from an EMBL/GenBank/DDBJ whole genome shotgun (WGS) entry which is preliminary data.</text>
</comment>
<sequence length="376" mass="40437">MSAVGSGRLFSLDAARGFAVFAMVIAHTSPFIRPAPKAVELVEDALNDVAAPLFALIIGVTVAVTGPAPSTADPSARRRYQLQTAVKAAALIGIGILLELAPSGVNIVLQTLGVTMLLAIPLLFARVRTLLVWAAALMVVGPGIVTGLRVLAESRPELVFPRTPLTVLLDLLALNPGYQVLAFLPLLLAGIAIGRTVLSDRRPMTVLLAVSFAALLPMQLWKSLDLAGTGLRGGYVEVWREAPLALCAFALIVLLTDLASDRVAAMRRVFAPFSVQGRLALSVYAFHVLVLMWLFAVRATASPETLPWFAPPRGWLLQIGLVTACWMFSAAWWRWLGVGPIERVIGALSGRHPWSSVWATSRRTHISRRERTGAPV</sequence>
<name>A0A934QA82_9MICO</name>
<dbReference type="InterPro" id="IPR007349">
    <property type="entry name" value="DUF418"/>
</dbReference>
<feature type="transmembrane region" description="Helical" evidence="1">
    <location>
        <begin position="172"/>
        <end position="193"/>
    </location>
</feature>
<feature type="transmembrane region" description="Helical" evidence="1">
    <location>
        <begin position="107"/>
        <end position="124"/>
    </location>
</feature>
<reference evidence="4" key="1">
    <citation type="submission" date="2020-12" db="EMBL/GenBank/DDBJ databases">
        <title>Leucobacter sp. CAS1, isolated from Chromium sludge.</title>
        <authorList>
            <person name="Xu Z."/>
        </authorList>
    </citation>
    <scope>NUCLEOTIDE SEQUENCE</scope>
    <source>
        <strain evidence="4">CSA1</strain>
    </source>
</reference>
<protein>
    <submittedName>
        <fullName evidence="4">DUF418 domain-containing protein</fullName>
    </submittedName>
</protein>
<dbReference type="RefSeq" id="WP_200115607.1">
    <property type="nucleotide sequence ID" value="NZ_JAEHOH010000013.1"/>
</dbReference>
<feature type="transmembrane region" description="Helical" evidence="1">
    <location>
        <begin position="315"/>
        <end position="333"/>
    </location>
</feature>
<evidence type="ECO:0000256" key="1">
    <source>
        <dbReference type="SAM" id="Phobius"/>
    </source>
</evidence>
<feature type="transmembrane region" description="Helical" evidence="1">
    <location>
        <begin position="242"/>
        <end position="259"/>
    </location>
</feature>
<keyword evidence="1" id="KW-0472">Membrane</keyword>
<gene>
    <name evidence="4" type="ORF">JD276_10530</name>
</gene>
<proteinExistence type="predicted"/>
<dbReference type="EMBL" id="JAEHOH010000013">
    <property type="protein sequence ID" value="MBK0419469.1"/>
    <property type="molecule type" value="Genomic_DNA"/>
</dbReference>
<dbReference type="Proteomes" id="UP000608530">
    <property type="component" value="Unassembled WGS sequence"/>
</dbReference>
<dbReference type="Pfam" id="PF07786">
    <property type="entry name" value="HGSNAT_cat"/>
    <property type="match status" value="1"/>
</dbReference>
<organism evidence="4 5">
    <name type="scientific">Leucobacter chromiisoli</name>
    <dbReference type="NCBI Taxonomy" id="2796471"/>
    <lineage>
        <taxon>Bacteria</taxon>
        <taxon>Bacillati</taxon>
        <taxon>Actinomycetota</taxon>
        <taxon>Actinomycetes</taxon>
        <taxon>Micrococcales</taxon>
        <taxon>Microbacteriaceae</taxon>
        <taxon>Leucobacter</taxon>
    </lineage>
</organism>
<evidence type="ECO:0000259" key="2">
    <source>
        <dbReference type="Pfam" id="PF04235"/>
    </source>
</evidence>
<feature type="domain" description="DUF418" evidence="2">
    <location>
        <begin position="201"/>
        <end position="345"/>
    </location>
</feature>
<feature type="transmembrane region" description="Helical" evidence="1">
    <location>
        <begin position="279"/>
        <end position="295"/>
    </location>
</feature>
<dbReference type="AlphaFoldDB" id="A0A934QA82"/>
<keyword evidence="1" id="KW-0812">Transmembrane</keyword>
<dbReference type="Pfam" id="PF04235">
    <property type="entry name" value="DUF418"/>
    <property type="match status" value="1"/>
</dbReference>
<feature type="domain" description="Heparan-alpha-glucosaminide N-acetyltransferase catalytic" evidence="3">
    <location>
        <begin position="8"/>
        <end position="200"/>
    </location>
</feature>
<feature type="transmembrane region" description="Helical" evidence="1">
    <location>
        <begin position="205"/>
        <end position="222"/>
    </location>
</feature>
<feature type="transmembrane region" description="Helical" evidence="1">
    <location>
        <begin position="12"/>
        <end position="29"/>
    </location>
</feature>
<feature type="transmembrane region" description="Helical" evidence="1">
    <location>
        <begin position="49"/>
        <end position="68"/>
    </location>
</feature>
<keyword evidence="1" id="KW-1133">Transmembrane helix</keyword>
<keyword evidence="5" id="KW-1185">Reference proteome</keyword>
<evidence type="ECO:0000313" key="4">
    <source>
        <dbReference type="EMBL" id="MBK0419469.1"/>
    </source>
</evidence>
<evidence type="ECO:0000259" key="3">
    <source>
        <dbReference type="Pfam" id="PF07786"/>
    </source>
</evidence>